<proteinExistence type="predicted"/>
<gene>
    <name evidence="1" type="ORF">MCOR_33461</name>
</gene>
<dbReference type="Gene3D" id="2.20.25.240">
    <property type="match status" value="1"/>
</dbReference>
<accession>A0A6J8CUI5</accession>
<sequence>MANAQLDIRFTTNRLGNQYTILQFQIKSRRGDRCYWKCSTRNCPATINTHNNNKVDANHNHHSDRMQLIVDDVLEQELVKLRDREWNDDTHQLVIHIPTFYSCKDQLYNERHKTLPALPTSVADITVDGEWVETTTGQPFLLADDNTNGRMLVFSTQGNFVSTLKYREIDDRLQTLKTRLQNDEHTAIQYGDVSSPAYD</sequence>
<name>A0A6J8CUI5_MYTCO</name>
<dbReference type="OrthoDB" id="9974479at2759"/>
<evidence type="ECO:0008006" key="3">
    <source>
        <dbReference type="Google" id="ProtNLM"/>
    </source>
</evidence>
<dbReference type="Proteomes" id="UP000507470">
    <property type="component" value="Unassembled WGS sequence"/>
</dbReference>
<evidence type="ECO:0000313" key="1">
    <source>
        <dbReference type="EMBL" id="CAC5399176.1"/>
    </source>
</evidence>
<protein>
    <recommendedName>
        <fullName evidence="3">FLYWCH-type domain-containing protein</fullName>
    </recommendedName>
</protein>
<organism evidence="1 2">
    <name type="scientific">Mytilus coruscus</name>
    <name type="common">Sea mussel</name>
    <dbReference type="NCBI Taxonomy" id="42192"/>
    <lineage>
        <taxon>Eukaryota</taxon>
        <taxon>Metazoa</taxon>
        <taxon>Spiralia</taxon>
        <taxon>Lophotrochozoa</taxon>
        <taxon>Mollusca</taxon>
        <taxon>Bivalvia</taxon>
        <taxon>Autobranchia</taxon>
        <taxon>Pteriomorphia</taxon>
        <taxon>Mytilida</taxon>
        <taxon>Mytiloidea</taxon>
        <taxon>Mytilidae</taxon>
        <taxon>Mytilinae</taxon>
        <taxon>Mytilus</taxon>
    </lineage>
</organism>
<keyword evidence="2" id="KW-1185">Reference proteome</keyword>
<dbReference type="AlphaFoldDB" id="A0A6J8CUI5"/>
<reference evidence="1 2" key="1">
    <citation type="submission" date="2020-06" db="EMBL/GenBank/DDBJ databases">
        <authorList>
            <person name="Li R."/>
            <person name="Bekaert M."/>
        </authorList>
    </citation>
    <scope>NUCLEOTIDE SEQUENCE [LARGE SCALE GENOMIC DNA]</scope>
    <source>
        <strain evidence="2">wild</strain>
    </source>
</reference>
<evidence type="ECO:0000313" key="2">
    <source>
        <dbReference type="Proteomes" id="UP000507470"/>
    </source>
</evidence>
<dbReference type="EMBL" id="CACVKT020005973">
    <property type="protein sequence ID" value="CAC5399176.1"/>
    <property type="molecule type" value="Genomic_DNA"/>
</dbReference>